<dbReference type="Pfam" id="PF00023">
    <property type="entry name" value="Ank"/>
    <property type="match status" value="1"/>
</dbReference>
<feature type="repeat" description="ANK" evidence="2">
    <location>
        <begin position="1172"/>
        <end position="1204"/>
    </location>
</feature>
<sequence length="1275" mass="143735">MASSLPETSPSAGGTETRPDSDLIFDRSVAKFKSRLSRSQAEQFAKCTIDDVRNQIRHIQNRHGSQRRLRNMDRLSKFVEGMVHLGQVVEVFLNLHNGVALIWGPIKFLLLAASNWIDSLDSLLAVYSQIGDVLPDLTRYGQIYKEYPYVHTHLESYYCDILEFHSNALDVFARPGWKVLFHSAWKTFKTKFDPILKSLERHRIMLSEEKLTAVMEETQKQGYSIQDKLDQLHRQLQERDQKNTERDLTAHQSRIDQQYSTVESRIDAPNYHEDYEIASQKRFQSTSGRWILSHPLVSEWLDHSSKASGKIYLSGIPGAGKTVLTSSIISHLKERRSSGKGLTDSFSVSYFYFKHHQRKKSSLLSLLLALLAQLVAQDESLLDHVYQACRSAEPQQFRSLDEVSRHVSTALQSQSRCFVIIDGLDECTEASRVLKWFESTMSKQDDTSRDTDFNIRLFISGQRDGILEGQMSHYTRIDLETSSGHDQDIEAFAATMAIKIRERFSLDPGVEQDIALRVTSKAGGISYSLCSLLEQDALTFDVGMFLYAQLVLNNLFSQTSKYDLKQELKAETFPEGLEQAYERVVVRVLKTPKKSERAVAKDILGMIMTACRPLHWREIQSKFCIDPSTGEADIDRKLVVSCKHICSSLVDVGYLDPSVSSPGEEVIDLVHTTAKIYLVQTKEIDIQTENAKMALFCTEYMISRPLASGLPKLEIQDYASKGYYGFHDYAVAFWWKHIQQVLTASELDTELARKVLQTAHRYVTDTGEIEETEAFDDSSQEIQSPKKKLEGIPQNLRDWDSMRIYEMRAVAVRDAIEGLINQTCEHKDATLALYGPWRYKCRKPWCQFFSRGFADAQQQQIHINQHELPFTCEYQRCHATEVGFGTETDLKTHTRRWHPKEEPSLFPAPKRHTLGHSDILRAVRMGDLNKVKNLIEQANISPDYQKKGGKSVLELAVQNGHLHIVQYLTEMGANVNVKVRYNRSLLDVAVASRDLEIVTFLSNLNSIPLDEGEPNNNTLAACAMLDPFPQAIMAQLLRTASPKCSKELLLFAIKSENATAVAYFAEALDTSCFDGALMVAAMTGHLACLDALLSSGKTDPNARNVDGGLPLHMACARGALSIVQRLYALTTTTHIMYASGNTPLHLATMRNSAAVAEFLIRKGADINASNKDLETPLEIAIRNGATAILKLLLENGARSDTVDESDDALPDANWMMGMDNSFEPFFDGRTDIANPPRSPDNLDDFDFDSFLHDQDGDYGALNLEEECPTETDNPE</sequence>
<dbReference type="Pfam" id="PF12796">
    <property type="entry name" value="Ank_2"/>
    <property type="match status" value="2"/>
</dbReference>
<keyword evidence="1" id="KW-0677">Repeat</keyword>
<evidence type="ECO:0000256" key="3">
    <source>
        <dbReference type="SAM" id="MobiDB-lite"/>
    </source>
</evidence>
<dbReference type="Pfam" id="PF24883">
    <property type="entry name" value="NPHP3_N"/>
    <property type="match status" value="1"/>
</dbReference>
<dbReference type="PRINTS" id="PR01415">
    <property type="entry name" value="ANKYRIN"/>
</dbReference>
<dbReference type="InterPro" id="IPR027417">
    <property type="entry name" value="P-loop_NTPase"/>
</dbReference>
<dbReference type="InterPro" id="IPR056884">
    <property type="entry name" value="NPHP3-like_N"/>
</dbReference>
<reference evidence="6 7" key="1">
    <citation type="journal article" date="2018" name="Sci. Rep.">
        <title>Characterisation of pathogen-specific regions and novel effector candidates in Fusarium oxysporum f. sp. cepae.</title>
        <authorList>
            <person name="Armitage A.D."/>
            <person name="Taylor A."/>
            <person name="Sobczyk M.K."/>
            <person name="Baxter L."/>
            <person name="Greenfield B.P."/>
            <person name="Bates H.J."/>
            <person name="Wilson F."/>
            <person name="Jackson A.C."/>
            <person name="Ott S."/>
            <person name="Harrison R.J."/>
            <person name="Clarkson J.P."/>
        </authorList>
    </citation>
    <scope>NUCLEOTIDE SEQUENCE [LARGE SCALE GENOMIC DNA]</scope>
    <source>
        <strain evidence="6 7">Fp_A8</strain>
    </source>
</reference>
<dbReference type="SUPFAM" id="SSF48403">
    <property type="entry name" value="Ankyrin repeat"/>
    <property type="match status" value="1"/>
</dbReference>
<dbReference type="Gene3D" id="3.40.50.300">
    <property type="entry name" value="P-loop containing nucleotide triphosphate hydrolases"/>
    <property type="match status" value="1"/>
</dbReference>
<feature type="domain" description="DUF7708" evidence="4">
    <location>
        <begin position="75"/>
        <end position="213"/>
    </location>
</feature>
<dbReference type="PANTHER" id="PTHR10039">
    <property type="entry name" value="AMELOGENIN"/>
    <property type="match status" value="1"/>
</dbReference>
<evidence type="ECO:0000313" key="6">
    <source>
        <dbReference type="EMBL" id="RKL45038.1"/>
    </source>
</evidence>
<organism evidence="6 7">
    <name type="scientific">Gibberella intermedia</name>
    <name type="common">Bulb rot disease fungus</name>
    <name type="synonym">Fusarium proliferatum</name>
    <dbReference type="NCBI Taxonomy" id="948311"/>
    <lineage>
        <taxon>Eukaryota</taxon>
        <taxon>Fungi</taxon>
        <taxon>Dikarya</taxon>
        <taxon>Ascomycota</taxon>
        <taxon>Pezizomycotina</taxon>
        <taxon>Sordariomycetes</taxon>
        <taxon>Hypocreomycetidae</taxon>
        <taxon>Hypocreales</taxon>
        <taxon>Nectriaceae</taxon>
        <taxon>Fusarium</taxon>
        <taxon>Fusarium fujikuroi species complex</taxon>
    </lineage>
</organism>
<feature type="compositionally biased region" description="Polar residues" evidence="3">
    <location>
        <begin position="1"/>
        <end position="14"/>
    </location>
</feature>
<keyword evidence="2" id="KW-0040">ANK repeat</keyword>
<feature type="repeat" description="ANK" evidence="2">
    <location>
        <begin position="1139"/>
        <end position="1171"/>
    </location>
</feature>
<dbReference type="InterPro" id="IPR056125">
    <property type="entry name" value="DUF7708"/>
</dbReference>
<dbReference type="InterPro" id="IPR002110">
    <property type="entry name" value="Ankyrin_rpt"/>
</dbReference>
<proteinExistence type="predicted"/>
<dbReference type="SUPFAM" id="SSF52540">
    <property type="entry name" value="P-loop containing nucleoside triphosphate hydrolases"/>
    <property type="match status" value="1"/>
</dbReference>
<feature type="domain" description="Nephrocystin 3-like N-terminal" evidence="5">
    <location>
        <begin position="287"/>
        <end position="445"/>
    </location>
</feature>
<evidence type="ECO:0000313" key="7">
    <source>
        <dbReference type="Proteomes" id="UP000283569"/>
    </source>
</evidence>
<dbReference type="PANTHER" id="PTHR10039:SF14">
    <property type="entry name" value="NACHT DOMAIN-CONTAINING PROTEIN"/>
    <property type="match status" value="1"/>
</dbReference>
<feature type="repeat" description="ANK" evidence="2">
    <location>
        <begin position="948"/>
        <end position="980"/>
    </location>
</feature>
<dbReference type="PROSITE" id="PS50088">
    <property type="entry name" value="ANK_REPEAT"/>
    <property type="match status" value="3"/>
</dbReference>
<dbReference type="InterPro" id="IPR036770">
    <property type="entry name" value="Ankyrin_rpt-contain_sf"/>
</dbReference>
<gene>
    <name evidence="6" type="ORF">BFJ72_g3688</name>
</gene>
<accession>A0A420TUK3</accession>
<dbReference type="Gene3D" id="1.25.40.20">
    <property type="entry name" value="Ankyrin repeat-containing domain"/>
    <property type="match status" value="2"/>
</dbReference>
<feature type="compositionally biased region" description="Acidic residues" evidence="3">
    <location>
        <begin position="1263"/>
        <end position="1275"/>
    </location>
</feature>
<dbReference type="Proteomes" id="UP000283569">
    <property type="component" value="Unassembled WGS sequence"/>
</dbReference>
<feature type="region of interest" description="Disordered" evidence="3">
    <location>
        <begin position="1"/>
        <end position="22"/>
    </location>
</feature>
<feature type="region of interest" description="Disordered" evidence="3">
    <location>
        <begin position="1227"/>
        <end position="1275"/>
    </location>
</feature>
<evidence type="ECO:0000259" key="5">
    <source>
        <dbReference type="Pfam" id="PF24883"/>
    </source>
</evidence>
<dbReference type="Pfam" id="PF24809">
    <property type="entry name" value="DUF7708"/>
    <property type="match status" value="1"/>
</dbReference>
<evidence type="ECO:0000256" key="1">
    <source>
        <dbReference type="ARBA" id="ARBA00022737"/>
    </source>
</evidence>
<comment type="caution">
    <text evidence="6">The sequence shown here is derived from an EMBL/GenBank/DDBJ whole genome shotgun (WGS) entry which is preliminary data.</text>
</comment>
<dbReference type="PROSITE" id="PS50297">
    <property type="entry name" value="ANK_REP_REGION"/>
    <property type="match status" value="3"/>
</dbReference>
<dbReference type="AlphaFoldDB" id="A0A420TUK3"/>
<evidence type="ECO:0000256" key="2">
    <source>
        <dbReference type="PROSITE-ProRule" id="PRU00023"/>
    </source>
</evidence>
<protein>
    <submittedName>
        <fullName evidence="6">Uncharacterized protein</fullName>
    </submittedName>
</protein>
<dbReference type="SMART" id="SM00248">
    <property type="entry name" value="ANK"/>
    <property type="match status" value="7"/>
</dbReference>
<name>A0A420TUK3_GIBIN</name>
<evidence type="ECO:0000259" key="4">
    <source>
        <dbReference type="Pfam" id="PF24809"/>
    </source>
</evidence>
<dbReference type="EMBL" id="MRDB01000009">
    <property type="protein sequence ID" value="RKL45038.1"/>
    <property type="molecule type" value="Genomic_DNA"/>
</dbReference>